<evidence type="ECO:0000256" key="1">
    <source>
        <dbReference type="SAM" id="MobiDB-lite"/>
    </source>
</evidence>
<dbReference type="Gene3D" id="3.40.50.720">
    <property type="entry name" value="NAD(P)-binding Rossmann-like Domain"/>
    <property type="match status" value="1"/>
</dbReference>
<dbReference type="Proteomes" id="UP001257948">
    <property type="component" value="Unassembled WGS sequence"/>
</dbReference>
<keyword evidence="3" id="KW-1185">Reference proteome</keyword>
<feature type="region of interest" description="Disordered" evidence="1">
    <location>
        <begin position="53"/>
        <end position="79"/>
    </location>
</feature>
<evidence type="ECO:0000313" key="3">
    <source>
        <dbReference type="Proteomes" id="UP001257948"/>
    </source>
</evidence>
<protein>
    <submittedName>
        <fullName evidence="2">SDR family NAD(P)-dependent oxidoreductase</fullName>
    </submittedName>
</protein>
<proteinExistence type="predicted"/>
<gene>
    <name evidence="2" type="ORF">RQC66_37090</name>
</gene>
<dbReference type="SUPFAM" id="SSF51735">
    <property type="entry name" value="NAD(P)-binding Rossmann-fold domains"/>
    <property type="match status" value="1"/>
</dbReference>
<reference evidence="3" key="1">
    <citation type="submission" date="2023-07" db="EMBL/GenBank/DDBJ databases">
        <title>Draft genome sequence of the endophytic actinobacterium Streptomyces justiciae WPN32, a potential antibiotic producer.</title>
        <authorList>
            <person name="Yasawong M."/>
            <person name="Pana W."/>
            <person name="Ganta P."/>
            <person name="Santapan N."/>
            <person name="Songngamsuk T."/>
            <person name="Phatcharaharikarn M."/>
            <person name="Kerdtoob S."/>
            <person name="Nantapong N."/>
        </authorList>
    </citation>
    <scope>NUCLEOTIDE SEQUENCE [LARGE SCALE GENOMIC DNA]</scope>
    <source>
        <strain evidence="3">WPN32</strain>
    </source>
</reference>
<accession>A0ABU3M6K9</accession>
<sequence length="90" mass="9615">MEGDGWSTSPHHQRAVVIGGTSGIGFAVAEPALAEGAEVVVASRSQERVEAALKRPLPWPPGPRPARRSRPPPLAHSLRKAPLKYLHEGI</sequence>
<comment type="caution">
    <text evidence="2">The sequence shown here is derived from an EMBL/GenBank/DDBJ whole genome shotgun (WGS) entry which is preliminary data.</text>
</comment>
<dbReference type="InterPro" id="IPR036291">
    <property type="entry name" value="NAD(P)-bd_dom_sf"/>
</dbReference>
<dbReference type="RefSeq" id="WP_314206699.1">
    <property type="nucleotide sequence ID" value="NZ_JAVTLL010000034.1"/>
</dbReference>
<evidence type="ECO:0000313" key="2">
    <source>
        <dbReference type="EMBL" id="MDT7846348.1"/>
    </source>
</evidence>
<name>A0ABU3M6K9_9ACTN</name>
<dbReference type="Pfam" id="PF00106">
    <property type="entry name" value="adh_short"/>
    <property type="match status" value="1"/>
</dbReference>
<dbReference type="InterPro" id="IPR002347">
    <property type="entry name" value="SDR_fam"/>
</dbReference>
<organism evidence="2 3">
    <name type="scientific">Streptomyces justiciae</name>
    <dbReference type="NCBI Taxonomy" id="2780140"/>
    <lineage>
        <taxon>Bacteria</taxon>
        <taxon>Bacillati</taxon>
        <taxon>Actinomycetota</taxon>
        <taxon>Actinomycetes</taxon>
        <taxon>Kitasatosporales</taxon>
        <taxon>Streptomycetaceae</taxon>
        <taxon>Streptomyces</taxon>
    </lineage>
</organism>
<dbReference type="EMBL" id="JAVTLL010000034">
    <property type="protein sequence ID" value="MDT7846348.1"/>
    <property type="molecule type" value="Genomic_DNA"/>
</dbReference>